<sequence length="367" mass="40770">MEVPVLTSYHSVSLSSKTALYMDRCSFFRKRLNCKRRCRLRINVSSEKDDDDGSLSFKSDAVNFCGGGQSGNLVDVISIGSRKDAVVDFCFDSPLQLSSSLLRFWNIQTKDSVNVQLQERVLEKDVNPRVMEVSQFLKFPSKAIVLVASAGYGLDHITAIDILKTRRFRNGFTVAIFLKPFSFEGQRRQDEVKDLVGKLQEYTNFCIDIDTDALLKKDLVTLDEALKSANSAVLLAINAISILISEMHQKIIDAVHNNVKELKVSEVIKILESYKEAKIGFGTGNSIRSSIIQALYDCPFIGAGVKELNGIVICIIASSVLMDDKDVHASLLTFRRTANYTGEIIICTSHEPNLEPNMLVTTVVIVG</sequence>
<dbReference type="OrthoDB" id="270720at2759"/>
<gene>
    <name evidence="3" type="ORF">POTOM_037884</name>
</gene>
<dbReference type="GO" id="GO:0009507">
    <property type="term" value="C:chloroplast"/>
    <property type="evidence" value="ECO:0007669"/>
    <property type="project" value="TreeGrafter"/>
</dbReference>
<evidence type="ECO:0000256" key="1">
    <source>
        <dbReference type="ARBA" id="ARBA00022741"/>
    </source>
</evidence>
<dbReference type="GO" id="GO:0003924">
    <property type="term" value="F:GTPase activity"/>
    <property type="evidence" value="ECO:0007669"/>
    <property type="project" value="InterPro"/>
</dbReference>
<dbReference type="InterPro" id="IPR045061">
    <property type="entry name" value="FtsZ/CetZ"/>
</dbReference>
<evidence type="ECO:0000256" key="2">
    <source>
        <dbReference type="ARBA" id="ARBA00023134"/>
    </source>
</evidence>
<dbReference type="AlphaFoldDB" id="A0A8X7YQD5"/>
<name>A0A8X7YQD5_POPTO</name>
<dbReference type="PANTHER" id="PTHR30314:SF29">
    <property type="entry name" value="CELL DIVISION PROTEIN FTSZ HOMOLOG 2-1, CHLOROPLASTIC-LIKE"/>
    <property type="match status" value="1"/>
</dbReference>
<dbReference type="PANTHER" id="PTHR30314">
    <property type="entry name" value="CELL DIVISION PROTEIN FTSZ-RELATED"/>
    <property type="match status" value="1"/>
</dbReference>
<evidence type="ECO:0000313" key="4">
    <source>
        <dbReference type="Proteomes" id="UP000886885"/>
    </source>
</evidence>
<dbReference type="GO" id="GO:0005525">
    <property type="term" value="F:GTP binding"/>
    <property type="evidence" value="ECO:0007669"/>
    <property type="project" value="UniProtKB-KW"/>
</dbReference>
<proteinExistence type="predicted"/>
<keyword evidence="4" id="KW-1185">Reference proteome</keyword>
<dbReference type="EMBL" id="JAAWWB010000020">
    <property type="protein sequence ID" value="KAG6757568.1"/>
    <property type="molecule type" value="Genomic_DNA"/>
</dbReference>
<organism evidence="3 4">
    <name type="scientific">Populus tomentosa</name>
    <name type="common">Chinese white poplar</name>
    <dbReference type="NCBI Taxonomy" id="118781"/>
    <lineage>
        <taxon>Eukaryota</taxon>
        <taxon>Viridiplantae</taxon>
        <taxon>Streptophyta</taxon>
        <taxon>Embryophyta</taxon>
        <taxon>Tracheophyta</taxon>
        <taxon>Spermatophyta</taxon>
        <taxon>Magnoliopsida</taxon>
        <taxon>eudicotyledons</taxon>
        <taxon>Gunneridae</taxon>
        <taxon>Pentapetalae</taxon>
        <taxon>rosids</taxon>
        <taxon>fabids</taxon>
        <taxon>Malpighiales</taxon>
        <taxon>Salicaceae</taxon>
        <taxon>Saliceae</taxon>
        <taxon>Populus</taxon>
    </lineage>
</organism>
<keyword evidence="2" id="KW-0342">GTP-binding</keyword>
<protein>
    <submittedName>
        <fullName evidence="3">Uncharacterized protein</fullName>
    </submittedName>
</protein>
<evidence type="ECO:0000313" key="3">
    <source>
        <dbReference type="EMBL" id="KAG6757568.1"/>
    </source>
</evidence>
<dbReference type="Proteomes" id="UP000886885">
    <property type="component" value="Chromosome 10D"/>
</dbReference>
<dbReference type="GO" id="GO:0010020">
    <property type="term" value="P:chloroplast fission"/>
    <property type="evidence" value="ECO:0007669"/>
    <property type="project" value="TreeGrafter"/>
</dbReference>
<reference evidence="3" key="1">
    <citation type="journal article" date="2020" name="bioRxiv">
        <title>Hybrid origin of Populus tomentosa Carr. identified through genome sequencing and phylogenomic analysis.</title>
        <authorList>
            <person name="An X."/>
            <person name="Gao K."/>
            <person name="Chen Z."/>
            <person name="Li J."/>
            <person name="Yang X."/>
            <person name="Yang X."/>
            <person name="Zhou J."/>
            <person name="Guo T."/>
            <person name="Zhao T."/>
            <person name="Huang S."/>
            <person name="Miao D."/>
            <person name="Khan W.U."/>
            <person name="Rao P."/>
            <person name="Ye M."/>
            <person name="Lei B."/>
            <person name="Liao W."/>
            <person name="Wang J."/>
            <person name="Ji L."/>
            <person name="Li Y."/>
            <person name="Guo B."/>
            <person name="Mustafa N.S."/>
            <person name="Li S."/>
            <person name="Yun Q."/>
            <person name="Keller S.R."/>
            <person name="Mao J."/>
            <person name="Zhang R."/>
            <person name="Strauss S.H."/>
        </authorList>
    </citation>
    <scope>NUCLEOTIDE SEQUENCE</scope>
    <source>
        <strain evidence="3">GM15</strain>
        <tissue evidence="3">Leaf</tissue>
    </source>
</reference>
<keyword evidence="1" id="KW-0547">Nucleotide-binding</keyword>
<comment type="caution">
    <text evidence="3">The sequence shown here is derived from an EMBL/GenBank/DDBJ whole genome shotgun (WGS) entry which is preliminary data.</text>
</comment>
<accession>A0A8X7YQD5</accession>